<gene>
    <name evidence="2" type="ORF">Slati_3518700</name>
</gene>
<dbReference type="InterPro" id="IPR000477">
    <property type="entry name" value="RT_dom"/>
</dbReference>
<dbReference type="EMBL" id="JACGWN010000012">
    <property type="protein sequence ID" value="KAL0416868.1"/>
    <property type="molecule type" value="Genomic_DNA"/>
</dbReference>
<accession>A0AAW2UJW3</accession>
<reference evidence="2" key="2">
    <citation type="journal article" date="2024" name="Plant">
        <title>Genomic evolution and insights into agronomic trait innovations of Sesamum species.</title>
        <authorList>
            <person name="Miao H."/>
            <person name="Wang L."/>
            <person name="Qu L."/>
            <person name="Liu H."/>
            <person name="Sun Y."/>
            <person name="Le M."/>
            <person name="Wang Q."/>
            <person name="Wei S."/>
            <person name="Zheng Y."/>
            <person name="Lin W."/>
            <person name="Duan Y."/>
            <person name="Cao H."/>
            <person name="Xiong S."/>
            <person name="Wang X."/>
            <person name="Wei L."/>
            <person name="Li C."/>
            <person name="Ma Q."/>
            <person name="Ju M."/>
            <person name="Zhao R."/>
            <person name="Li G."/>
            <person name="Mu C."/>
            <person name="Tian Q."/>
            <person name="Mei H."/>
            <person name="Zhang T."/>
            <person name="Gao T."/>
            <person name="Zhang H."/>
        </authorList>
    </citation>
    <scope>NUCLEOTIDE SEQUENCE</scope>
    <source>
        <strain evidence="2">KEN1</strain>
    </source>
</reference>
<reference evidence="2" key="1">
    <citation type="submission" date="2020-06" db="EMBL/GenBank/DDBJ databases">
        <authorList>
            <person name="Li T."/>
            <person name="Hu X."/>
            <person name="Zhang T."/>
            <person name="Song X."/>
            <person name="Zhang H."/>
            <person name="Dai N."/>
            <person name="Sheng W."/>
            <person name="Hou X."/>
            <person name="Wei L."/>
        </authorList>
    </citation>
    <scope>NUCLEOTIDE SEQUENCE</scope>
    <source>
        <strain evidence="2">KEN1</strain>
        <tissue evidence="2">Leaf</tissue>
    </source>
</reference>
<dbReference type="InterPro" id="IPR052343">
    <property type="entry name" value="Retrotransposon-Effector_Assoc"/>
</dbReference>
<evidence type="ECO:0000259" key="1">
    <source>
        <dbReference type="Pfam" id="PF00078"/>
    </source>
</evidence>
<dbReference type="PANTHER" id="PTHR46890:SF48">
    <property type="entry name" value="RNA-DIRECTED DNA POLYMERASE"/>
    <property type="match status" value="1"/>
</dbReference>
<sequence length="246" mass="28514">MNWMNSSNDCKSSGDRRLNRNGLEEGDANTKFFHLTAILQSKVNFIHSIRMKEGSMTTEWELIGNEFVDFFQNLFITEFLYNTLDFLEFLQELMPRVISTCDNQDVCRLPSTEEIKDVFEMASFKSPGPDDFPPSFYQNFWHIVEATRSFFTTGQVYPTINHTYITLIPKSPKAATVDQFHPISLYNTTYKMISKILANRIKPHLDKIISPFQMAFVPGRTINENSIISNELMHYLHQKKGKIKAS</sequence>
<name>A0AAW2UJW3_9LAMI</name>
<dbReference type="AlphaFoldDB" id="A0AAW2UJW3"/>
<feature type="domain" description="Reverse transcriptase" evidence="1">
    <location>
        <begin position="169"/>
        <end position="238"/>
    </location>
</feature>
<evidence type="ECO:0000313" key="2">
    <source>
        <dbReference type="EMBL" id="KAL0416868.1"/>
    </source>
</evidence>
<comment type="caution">
    <text evidence="2">The sequence shown here is derived from an EMBL/GenBank/DDBJ whole genome shotgun (WGS) entry which is preliminary data.</text>
</comment>
<proteinExistence type="predicted"/>
<dbReference type="PANTHER" id="PTHR46890">
    <property type="entry name" value="NON-LTR RETROLELEMENT REVERSE TRANSCRIPTASE-LIKE PROTEIN-RELATED"/>
    <property type="match status" value="1"/>
</dbReference>
<organism evidence="2">
    <name type="scientific">Sesamum latifolium</name>
    <dbReference type="NCBI Taxonomy" id="2727402"/>
    <lineage>
        <taxon>Eukaryota</taxon>
        <taxon>Viridiplantae</taxon>
        <taxon>Streptophyta</taxon>
        <taxon>Embryophyta</taxon>
        <taxon>Tracheophyta</taxon>
        <taxon>Spermatophyta</taxon>
        <taxon>Magnoliopsida</taxon>
        <taxon>eudicotyledons</taxon>
        <taxon>Gunneridae</taxon>
        <taxon>Pentapetalae</taxon>
        <taxon>asterids</taxon>
        <taxon>lamiids</taxon>
        <taxon>Lamiales</taxon>
        <taxon>Pedaliaceae</taxon>
        <taxon>Sesamum</taxon>
    </lineage>
</organism>
<dbReference type="Pfam" id="PF00078">
    <property type="entry name" value="RVT_1"/>
    <property type="match status" value="1"/>
</dbReference>
<protein>
    <recommendedName>
        <fullName evidence="1">Reverse transcriptase domain-containing protein</fullName>
    </recommendedName>
</protein>